<dbReference type="EMBL" id="CP016808">
    <property type="protein sequence ID" value="ANY65084.1"/>
    <property type="molecule type" value="Genomic_DNA"/>
</dbReference>
<dbReference type="InterPro" id="IPR036563">
    <property type="entry name" value="MoaE_sf"/>
</dbReference>
<evidence type="ECO:0000256" key="8">
    <source>
        <dbReference type="ARBA" id="ARBA00029745"/>
    </source>
</evidence>
<evidence type="ECO:0000256" key="3">
    <source>
        <dbReference type="ARBA" id="ARBA00011950"/>
    </source>
</evidence>
<evidence type="ECO:0000256" key="4">
    <source>
        <dbReference type="ARBA" id="ARBA00013858"/>
    </source>
</evidence>
<evidence type="ECO:0000256" key="13">
    <source>
        <dbReference type="SAM" id="MobiDB-lite"/>
    </source>
</evidence>
<evidence type="ECO:0000256" key="2">
    <source>
        <dbReference type="ARBA" id="ARBA00005426"/>
    </source>
</evidence>
<dbReference type="InterPro" id="IPR003749">
    <property type="entry name" value="ThiS/MoaD-like"/>
</dbReference>
<evidence type="ECO:0000256" key="1">
    <source>
        <dbReference type="ARBA" id="ARBA00005046"/>
    </source>
</evidence>
<comment type="pathway">
    <text evidence="1">Cofactor biosynthesis; molybdopterin biosynthesis.</text>
</comment>
<dbReference type="EC" id="2.8.1.12" evidence="3"/>
<evidence type="ECO:0000256" key="7">
    <source>
        <dbReference type="ARBA" id="ARBA00026066"/>
    </source>
</evidence>
<dbReference type="RefSeq" id="WP_099516517.1">
    <property type="nucleotide sequence ID" value="NZ_CP016808.1"/>
</dbReference>
<comment type="catalytic activity">
    <reaction evidence="12">
        <text>2 [molybdopterin-synthase sulfur-carrier protein]-C-terminal-Gly-aminoethanethioate + cyclic pyranopterin phosphate + H2O = molybdopterin + 2 [molybdopterin-synthase sulfur-carrier protein]-C-terminal Gly-Gly + 2 H(+)</text>
        <dbReference type="Rhea" id="RHEA:26333"/>
        <dbReference type="Rhea" id="RHEA-COMP:12202"/>
        <dbReference type="Rhea" id="RHEA-COMP:19907"/>
        <dbReference type="ChEBI" id="CHEBI:15377"/>
        <dbReference type="ChEBI" id="CHEBI:15378"/>
        <dbReference type="ChEBI" id="CHEBI:58698"/>
        <dbReference type="ChEBI" id="CHEBI:59648"/>
        <dbReference type="ChEBI" id="CHEBI:90778"/>
        <dbReference type="ChEBI" id="CHEBI:232372"/>
        <dbReference type="EC" id="2.8.1.12"/>
    </reaction>
</comment>
<organism evidence="14">
    <name type="scientific">Paenibacillus sp. BIHB 4019</name>
    <dbReference type="NCBI Taxonomy" id="1870819"/>
    <lineage>
        <taxon>Bacteria</taxon>
        <taxon>Bacillati</taxon>
        <taxon>Bacillota</taxon>
        <taxon>Bacilli</taxon>
        <taxon>Bacillales</taxon>
        <taxon>Paenibacillaceae</taxon>
        <taxon>Paenibacillus</taxon>
    </lineage>
</organism>
<dbReference type="AlphaFoldDB" id="A0A1B2DBJ8"/>
<dbReference type="Pfam" id="PF02391">
    <property type="entry name" value="MoaE"/>
    <property type="match status" value="1"/>
</dbReference>
<dbReference type="FunFam" id="3.90.1170.40:FF:000003">
    <property type="entry name" value="Molybdopterin converting factor subunit 2"/>
    <property type="match status" value="1"/>
</dbReference>
<dbReference type="CDD" id="cd00756">
    <property type="entry name" value="MoaE"/>
    <property type="match status" value="1"/>
</dbReference>
<feature type="region of interest" description="Disordered" evidence="13">
    <location>
        <begin position="232"/>
        <end position="252"/>
    </location>
</feature>
<sequence length="252" mass="28157">MITQWKIDLFAGLSERFGVRSLIIETAEQNMTVAELKKHLIASYPEQVDILSISFLACNHAYAQADSIVNATDELALLPPVSGGQAEHSNEDEQKSPLEQLYMLTNEKITTEEVLAKVIVPGHGASIAFVGTTREWTQGQRTIRLEYEAYEPMAVKMMKQIGDELEQQWPGTLCAITHRLGIVDIAETSVVIAISSPHRASCYDASRYAIERLKQIVPIWKKEIWEDGSEWKGHQLGPWNPDTPLANSPDEA</sequence>
<dbReference type="InterPro" id="IPR012675">
    <property type="entry name" value="Beta-grasp_dom_sf"/>
</dbReference>
<comment type="subunit">
    <text evidence="7">Heterotetramer of 2 MoaD subunits and 2 MoaE subunits. Also stable as homodimer. The enzyme changes between these two forms during catalysis.</text>
</comment>
<keyword evidence="6" id="KW-0501">Molybdenum cofactor biosynthesis</keyword>
<dbReference type="GO" id="GO:0030366">
    <property type="term" value="F:molybdopterin synthase activity"/>
    <property type="evidence" value="ECO:0007669"/>
    <property type="project" value="UniProtKB-EC"/>
</dbReference>
<evidence type="ECO:0000256" key="12">
    <source>
        <dbReference type="ARBA" id="ARBA00049878"/>
    </source>
</evidence>
<evidence type="ECO:0000313" key="14">
    <source>
        <dbReference type="EMBL" id="ANY65084.1"/>
    </source>
</evidence>
<dbReference type="InterPro" id="IPR016155">
    <property type="entry name" value="Mopterin_synth/thiamin_S_b"/>
</dbReference>
<evidence type="ECO:0000256" key="6">
    <source>
        <dbReference type="ARBA" id="ARBA00023150"/>
    </source>
</evidence>
<dbReference type="SUPFAM" id="SSF54285">
    <property type="entry name" value="MoaD/ThiS"/>
    <property type="match status" value="1"/>
</dbReference>
<comment type="similarity">
    <text evidence="2">Belongs to the MoaE family.</text>
</comment>
<dbReference type="Gene3D" id="3.90.1170.40">
    <property type="entry name" value="Molybdopterin biosynthesis MoaE subunit"/>
    <property type="match status" value="1"/>
</dbReference>
<dbReference type="Gene3D" id="3.10.20.30">
    <property type="match status" value="1"/>
</dbReference>
<reference evidence="14" key="1">
    <citation type="submission" date="2016-08" db="EMBL/GenBank/DDBJ databases">
        <title>Complete Genome Seqeunce of Paenibacillus sp. BIHB 4019 from tea rhizoplane.</title>
        <authorList>
            <person name="Thakur R."/>
            <person name="Swarnkar M.K."/>
            <person name="Gulati A."/>
        </authorList>
    </citation>
    <scope>NUCLEOTIDE SEQUENCE [LARGE SCALE GENOMIC DNA]</scope>
    <source>
        <strain evidence="14">BIHB4019</strain>
    </source>
</reference>
<name>A0A1B2DBJ8_9BACL</name>
<dbReference type="PANTHER" id="PTHR23404">
    <property type="entry name" value="MOLYBDOPTERIN SYNTHASE RELATED"/>
    <property type="match status" value="1"/>
</dbReference>
<proteinExistence type="inferred from homology"/>
<evidence type="ECO:0000256" key="9">
    <source>
        <dbReference type="ARBA" id="ARBA00030407"/>
    </source>
</evidence>
<dbReference type="Pfam" id="PF02597">
    <property type="entry name" value="ThiS"/>
    <property type="match status" value="1"/>
</dbReference>
<dbReference type="SUPFAM" id="SSF54690">
    <property type="entry name" value="Molybdopterin synthase subunit MoaE"/>
    <property type="match status" value="1"/>
</dbReference>
<evidence type="ECO:0000256" key="5">
    <source>
        <dbReference type="ARBA" id="ARBA00022679"/>
    </source>
</evidence>
<evidence type="ECO:0000256" key="10">
    <source>
        <dbReference type="ARBA" id="ARBA00030781"/>
    </source>
</evidence>
<accession>A0A1B2DBJ8</accession>
<gene>
    <name evidence="14" type="ORF">BBD42_00265</name>
</gene>
<dbReference type="GO" id="GO:0006777">
    <property type="term" value="P:Mo-molybdopterin cofactor biosynthetic process"/>
    <property type="evidence" value="ECO:0007669"/>
    <property type="project" value="UniProtKB-KW"/>
</dbReference>
<dbReference type="InterPro" id="IPR003448">
    <property type="entry name" value="Mopterin_biosynth_MoaE"/>
</dbReference>
<dbReference type="CDD" id="cd00754">
    <property type="entry name" value="Ubl_MoaD"/>
    <property type="match status" value="1"/>
</dbReference>
<keyword evidence="5" id="KW-0808">Transferase</keyword>
<protein>
    <recommendedName>
        <fullName evidence="4">Molybdopterin synthase catalytic subunit</fullName>
        <ecNumber evidence="3">2.8.1.12</ecNumber>
    </recommendedName>
    <alternativeName>
        <fullName evidence="10">MPT synthase subunit 2</fullName>
    </alternativeName>
    <alternativeName>
        <fullName evidence="8">Molybdenum cofactor biosynthesis protein E</fullName>
    </alternativeName>
    <alternativeName>
        <fullName evidence="9">Molybdopterin-converting factor large subunit</fullName>
    </alternativeName>
    <alternativeName>
        <fullName evidence="11">Molybdopterin-converting factor subunit 2</fullName>
    </alternativeName>
</protein>
<evidence type="ECO:0000256" key="11">
    <source>
        <dbReference type="ARBA" id="ARBA00032474"/>
    </source>
</evidence>